<name>A0A8C5WM61_9ANUR</name>
<evidence type="ECO:0000256" key="11">
    <source>
        <dbReference type="RuleBase" id="RU004423"/>
    </source>
</evidence>
<comment type="similarity">
    <text evidence="2 11">Belongs to the G-protein coupled receptor T2R family.</text>
</comment>
<evidence type="ECO:0000256" key="9">
    <source>
        <dbReference type="ARBA" id="ARBA00023170"/>
    </source>
</evidence>
<dbReference type="GeneTree" id="ENSGT01150000286961"/>
<dbReference type="Gene3D" id="1.20.1070.10">
    <property type="entry name" value="Rhodopsin 7-helix transmembrane proteins"/>
    <property type="match status" value="1"/>
</dbReference>
<keyword evidence="15" id="KW-1185">Reference proteome</keyword>
<dbReference type="GO" id="GO:0016020">
    <property type="term" value="C:membrane"/>
    <property type="evidence" value="ECO:0007669"/>
    <property type="project" value="UniProtKB-SubCell"/>
</dbReference>
<feature type="transmembrane region" description="Helical" evidence="13">
    <location>
        <begin position="210"/>
        <end position="231"/>
    </location>
</feature>
<reference evidence="14" key="2">
    <citation type="submission" date="2025-09" db="UniProtKB">
        <authorList>
            <consortium name="Ensembl"/>
        </authorList>
    </citation>
    <scope>IDENTIFICATION</scope>
</reference>
<evidence type="ECO:0000256" key="4">
    <source>
        <dbReference type="ARBA" id="ARBA00022606"/>
    </source>
</evidence>
<keyword evidence="3 12" id="KW-0919">Taste</keyword>
<keyword evidence="5 12" id="KW-0812">Transmembrane</keyword>
<dbReference type="Pfam" id="PF05296">
    <property type="entry name" value="TAS2R"/>
    <property type="match status" value="2"/>
</dbReference>
<comment type="subcellular location">
    <subcellularLocation>
        <location evidence="1 12">Membrane</location>
        <topology evidence="1 12">Multi-pass membrane protein</topology>
    </subcellularLocation>
</comment>
<keyword evidence="8 12" id="KW-0472">Membrane</keyword>
<dbReference type="Proteomes" id="UP000694569">
    <property type="component" value="Unplaced"/>
</dbReference>
<protein>
    <recommendedName>
        <fullName evidence="12">Taste receptor type 2</fullName>
    </recommendedName>
</protein>
<feature type="transmembrane region" description="Helical" evidence="13">
    <location>
        <begin position="86"/>
        <end position="103"/>
    </location>
</feature>
<evidence type="ECO:0000256" key="5">
    <source>
        <dbReference type="ARBA" id="ARBA00022692"/>
    </source>
</evidence>
<feature type="transmembrane region" description="Helical" evidence="13">
    <location>
        <begin position="163"/>
        <end position="189"/>
    </location>
</feature>
<evidence type="ECO:0000256" key="7">
    <source>
        <dbReference type="ARBA" id="ARBA00023040"/>
    </source>
</evidence>
<evidence type="ECO:0000256" key="8">
    <source>
        <dbReference type="ARBA" id="ARBA00023136"/>
    </source>
</evidence>
<evidence type="ECO:0000313" key="15">
    <source>
        <dbReference type="Proteomes" id="UP000694569"/>
    </source>
</evidence>
<feature type="transmembrane region" description="Helical" evidence="13">
    <location>
        <begin position="55"/>
        <end position="74"/>
    </location>
</feature>
<organism evidence="14 15">
    <name type="scientific">Leptobrachium leishanense</name>
    <name type="common">Leishan spiny toad</name>
    <dbReference type="NCBI Taxonomy" id="445787"/>
    <lineage>
        <taxon>Eukaryota</taxon>
        <taxon>Metazoa</taxon>
        <taxon>Chordata</taxon>
        <taxon>Craniata</taxon>
        <taxon>Vertebrata</taxon>
        <taxon>Euteleostomi</taxon>
        <taxon>Amphibia</taxon>
        <taxon>Batrachia</taxon>
        <taxon>Anura</taxon>
        <taxon>Pelobatoidea</taxon>
        <taxon>Megophryidae</taxon>
        <taxon>Leptobrachium</taxon>
    </lineage>
</organism>
<evidence type="ECO:0000256" key="3">
    <source>
        <dbReference type="ARBA" id="ARBA00022480"/>
    </source>
</evidence>
<reference evidence="14" key="1">
    <citation type="submission" date="2025-08" db="UniProtKB">
        <authorList>
            <consortium name="Ensembl"/>
        </authorList>
    </citation>
    <scope>IDENTIFICATION</scope>
</reference>
<evidence type="ECO:0000313" key="14">
    <source>
        <dbReference type="Ensembl" id="ENSLLEP00000048660.1"/>
    </source>
</evidence>
<dbReference type="InterPro" id="IPR007960">
    <property type="entry name" value="TAS2R"/>
</dbReference>
<feature type="transmembrane region" description="Helical" evidence="13">
    <location>
        <begin position="243"/>
        <end position="264"/>
    </location>
</feature>
<dbReference type="SUPFAM" id="SSF81321">
    <property type="entry name" value="Family A G protein-coupled receptor-like"/>
    <property type="match status" value="1"/>
</dbReference>
<keyword evidence="9 12" id="KW-0675">Receptor</keyword>
<dbReference type="PANTHER" id="PTHR11394:SF144">
    <property type="entry name" value="TASTE RECEPTOR TYPE 2"/>
    <property type="match status" value="1"/>
</dbReference>
<dbReference type="Ensembl" id="ENSLLET00000050556.1">
    <property type="protein sequence ID" value="ENSLLEP00000048660.1"/>
    <property type="gene ID" value="ENSLLEG00000030659.1"/>
</dbReference>
<keyword evidence="4 12" id="KW-0716">Sensory transduction</keyword>
<keyword evidence="7 12" id="KW-0297">G-protein coupled receptor</keyword>
<dbReference type="AlphaFoldDB" id="A0A8C5WM61"/>
<dbReference type="GO" id="GO:0033038">
    <property type="term" value="F:bitter taste receptor activity"/>
    <property type="evidence" value="ECO:0007669"/>
    <property type="project" value="InterPro"/>
</dbReference>
<proteinExistence type="inferred from homology"/>
<evidence type="ECO:0000256" key="6">
    <source>
        <dbReference type="ARBA" id="ARBA00022989"/>
    </source>
</evidence>
<accession>A0A8C5WM61</accession>
<sequence>MEQTLEITLMLIYSLLVVAGIIGNLFIFILNVMNWRRKRLSSFDILVSNISFSNILLHCLITVFCLFAVLSVRWDNFYTSDGTIDTLMFTCKFLLFSTCFLWLKVRLPKTNPGSLLVSLAVSLPSYWDIHMILIADTHFSGNENDTMFTTFSYHFESRCHCLLYMYILLSSLAFTMFFFLTLGIIISLCKHMWRIQINNDGVSSIDAHLTAAKTLTALLLLYIYFFAAVSYLFNISSIGTNPVFFYCLLMISSFPLLNALILIMGNPKLRTSLKNLLLTLLWIYWVII</sequence>
<dbReference type="GO" id="GO:0004930">
    <property type="term" value="F:G protein-coupled receptor activity"/>
    <property type="evidence" value="ECO:0007669"/>
    <property type="project" value="UniProtKB-KW"/>
</dbReference>
<evidence type="ECO:0000256" key="1">
    <source>
        <dbReference type="ARBA" id="ARBA00004141"/>
    </source>
</evidence>
<feature type="transmembrane region" description="Helical" evidence="13">
    <location>
        <begin position="12"/>
        <end position="34"/>
    </location>
</feature>
<evidence type="ECO:0000256" key="12">
    <source>
        <dbReference type="RuleBase" id="RU004424"/>
    </source>
</evidence>
<evidence type="ECO:0000256" key="10">
    <source>
        <dbReference type="ARBA" id="ARBA00023224"/>
    </source>
</evidence>
<dbReference type="PANTHER" id="PTHR11394">
    <property type="entry name" value="TASTE RECEPTOR TYPE 2"/>
    <property type="match status" value="1"/>
</dbReference>
<keyword evidence="10 12" id="KW-0807">Transducer</keyword>
<keyword evidence="6 13" id="KW-1133">Transmembrane helix</keyword>
<evidence type="ECO:0000256" key="2">
    <source>
        <dbReference type="ARBA" id="ARBA00007376"/>
    </source>
</evidence>
<evidence type="ECO:0000256" key="13">
    <source>
        <dbReference type="SAM" id="Phobius"/>
    </source>
</evidence>